<keyword evidence="8" id="KW-1185">Reference proteome</keyword>
<evidence type="ECO:0000313" key="8">
    <source>
        <dbReference type="Proteomes" id="UP000267469"/>
    </source>
</evidence>
<dbReference type="PANTHER" id="PTHR22807">
    <property type="entry name" value="NOP2 YEAST -RELATED NOL1/NOP2/FMU SUN DOMAIN-CONTAINING"/>
    <property type="match status" value="1"/>
</dbReference>
<evidence type="ECO:0000259" key="6">
    <source>
        <dbReference type="PROSITE" id="PS51686"/>
    </source>
</evidence>
<dbReference type="InterPro" id="IPR029063">
    <property type="entry name" value="SAM-dependent_MTases_sf"/>
</dbReference>
<keyword evidence="1 5" id="KW-0489">Methyltransferase</keyword>
<dbReference type="EMBL" id="RJTM01000122">
    <property type="protein sequence ID" value="RNL81707.1"/>
    <property type="molecule type" value="Genomic_DNA"/>
</dbReference>
<dbReference type="Pfam" id="PF01189">
    <property type="entry name" value="Methyltr_RsmB-F"/>
    <property type="match status" value="1"/>
</dbReference>
<organism evidence="7 8">
    <name type="scientific">Sinomicrobium pectinilyticum</name>
    <dbReference type="NCBI Taxonomy" id="1084421"/>
    <lineage>
        <taxon>Bacteria</taxon>
        <taxon>Pseudomonadati</taxon>
        <taxon>Bacteroidota</taxon>
        <taxon>Flavobacteriia</taxon>
        <taxon>Flavobacteriales</taxon>
        <taxon>Flavobacteriaceae</taxon>
        <taxon>Sinomicrobium</taxon>
    </lineage>
</organism>
<proteinExistence type="inferred from homology"/>
<dbReference type="PROSITE" id="PS51686">
    <property type="entry name" value="SAM_MT_RSMB_NOP"/>
    <property type="match status" value="1"/>
</dbReference>
<keyword evidence="3 5" id="KW-0949">S-adenosyl-L-methionine</keyword>
<feature type="binding site" evidence="5">
    <location>
        <position position="256"/>
    </location>
    <ligand>
        <name>S-adenosyl-L-methionine</name>
        <dbReference type="ChEBI" id="CHEBI:59789"/>
    </ligand>
</feature>
<protein>
    <submittedName>
        <fullName evidence="7">RsmB/NOP family class I SAM-dependent RNA methyltransferase</fullName>
    </submittedName>
</protein>
<dbReference type="SUPFAM" id="SSF53335">
    <property type="entry name" value="S-adenosyl-L-methionine-dependent methyltransferases"/>
    <property type="match status" value="1"/>
</dbReference>
<dbReference type="CDD" id="cd02440">
    <property type="entry name" value="AdoMet_MTases"/>
    <property type="match status" value="1"/>
</dbReference>
<dbReference type="Gene3D" id="3.40.50.150">
    <property type="entry name" value="Vaccinia Virus protein VP39"/>
    <property type="match status" value="1"/>
</dbReference>
<dbReference type="GO" id="GO:0008173">
    <property type="term" value="F:RNA methyltransferase activity"/>
    <property type="evidence" value="ECO:0007669"/>
    <property type="project" value="InterPro"/>
</dbReference>
<dbReference type="PANTHER" id="PTHR22807:SF53">
    <property type="entry name" value="RIBOSOMAL RNA SMALL SUBUNIT METHYLTRANSFERASE B-RELATED"/>
    <property type="match status" value="1"/>
</dbReference>
<evidence type="ECO:0000256" key="5">
    <source>
        <dbReference type="PROSITE-ProRule" id="PRU01023"/>
    </source>
</evidence>
<comment type="caution">
    <text evidence="5">Lacks conserved residue(s) required for the propagation of feature annotation.</text>
</comment>
<feature type="active site" description="Nucleophile" evidence="5">
    <location>
        <position position="354"/>
    </location>
</feature>
<gene>
    <name evidence="7" type="ORF">ED312_18415</name>
</gene>
<keyword evidence="2 5" id="KW-0808">Transferase</keyword>
<dbReference type="PRINTS" id="PR02008">
    <property type="entry name" value="RCMTFAMILY"/>
</dbReference>
<evidence type="ECO:0000256" key="2">
    <source>
        <dbReference type="ARBA" id="ARBA00022679"/>
    </source>
</evidence>
<reference evidence="7 8" key="1">
    <citation type="submission" date="2018-10" db="EMBL/GenBank/DDBJ databases">
        <title>Sinomicrobium pectinilyticum sp. nov., a pectinase-producing bacterium isolated from alkaline and saline soil, and emended description of the genus Sinomicrobium.</title>
        <authorList>
            <person name="Cheng B."/>
            <person name="Li C."/>
            <person name="Lai Q."/>
            <person name="Du M."/>
            <person name="Shao Z."/>
            <person name="Xu P."/>
            <person name="Yang C."/>
        </authorList>
    </citation>
    <scope>NUCLEOTIDE SEQUENCE [LARGE SCALE GENOMIC DNA]</scope>
    <source>
        <strain evidence="7 8">5DNS001</strain>
    </source>
</reference>
<dbReference type="Pfam" id="PF22458">
    <property type="entry name" value="RsmF-B_ferredox"/>
    <property type="match status" value="1"/>
</dbReference>
<dbReference type="InterPro" id="IPR054728">
    <property type="entry name" value="RsmB-like_ferredoxin"/>
</dbReference>
<name>A0A3N0E1I9_SINP1</name>
<dbReference type="GO" id="GO:0003723">
    <property type="term" value="F:RNA binding"/>
    <property type="evidence" value="ECO:0007669"/>
    <property type="project" value="UniProtKB-UniRule"/>
</dbReference>
<sequence>MRLHRNLVFTVIDSLDFIFNQGEYADKVVAKALKKDKRWGSSDRRFVAETIYDIVRWKRFYAEISGVKEPFNRDNFWRMFAVWAVLRGHRLPEWKQLEGTPSRRIKGRFEELSAIRKFRESIPDWIDETGVRELGEVVWEKEIAAQNKQAEVVLRVNTLKTNVKKLQAILAEQKIQAKTLKGYPDALVLEERANVFLTDAFREGLFEVQDASSQLVVPLLDVQPGMRVVDACAGAGGKTLHMASLMQNKGQIIAMDLYESKMKQLKTRAKRNGVFNIEYRIIENNKTIKKLYDKADRVLIDAPCSGLGVLRRNPDAKWKLQPEFVENIKKTQQEVLQSYSKMVKPGGKLVYATCSVLPSENREQVDAFLRSEGGKQFQLEKDRNVLASVSGFDGFYMALLHKKNS</sequence>
<evidence type="ECO:0000256" key="4">
    <source>
        <dbReference type="ARBA" id="ARBA00022884"/>
    </source>
</evidence>
<feature type="domain" description="SAM-dependent MTase RsmB/NOP-type" evidence="6">
    <location>
        <begin position="142"/>
        <end position="403"/>
    </location>
</feature>
<evidence type="ECO:0000313" key="7">
    <source>
        <dbReference type="EMBL" id="RNL81707.1"/>
    </source>
</evidence>
<dbReference type="InterPro" id="IPR001678">
    <property type="entry name" value="MeTrfase_RsmB-F_NOP2_dom"/>
</dbReference>
<evidence type="ECO:0000256" key="1">
    <source>
        <dbReference type="ARBA" id="ARBA00022603"/>
    </source>
</evidence>
<accession>A0A3N0E1I9</accession>
<dbReference type="RefSeq" id="WP_123217498.1">
    <property type="nucleotide sequence ID" value="NZ_RJTM01000122.1"/>
</dbReference>
<feature type="binding site" evidence="5">
    <location>
        <position position="301"/>
    </location>
    <ligand>
        <name>S-adenosyl-L-methionine</name>
        <dbReference type="ChEBI" id="CHEBI:59789"/>
    </ligand>
</feature>
<dbReference type="OrthoDB" id="9810297at2"/>
<dbReference type="GO" id="GO:0001510">
    <property type="term" value="P:RNA methylation"/>
    <property type="evidence" value="ECO:0007669"/>
    <property type="project" value="InterPro"/>
</dbReference>
<comment type="similarity">
    <text evidence="5">Belongs to the class I-like SAM-binding methyltransferase superfamily. RsmB/NOP family.</text>
</comment>
<dbReference type="InterPro" id="IPR023267">
    <property type="entry name" value="RCMT"/>
</dbReference>
<evidence type="ECO:0000256" key="3">
    <source>
        <dbReference type="ARBA" id="ARBA00022691"/>
    </source>
</evidence>
<keyword evidence="4 5" id="KW-0694">RNA-binding</keyword>
<dbReference type="InterPro" id="IPR049560">
    <property type="entry name" value="MeTrfase_RsmB-F_NOP2_cat"/>
</dbReference>
<comment type="caution">
    <text evidence="7">The sequence shown here is derived from an EMBL/GenBank/DDBJ whole genome shotgun (WGS) entry which is preliminary data.</text>
</comment>
<dbReference type="AlphaFoldDB" id="A0A3N0E1I9"/>
<dbReference type="Proteomes" id="UP000267469">
    <property type="component" value="Unassembled WGS sequence"/>
</dbReference>